<comment type="caution">
    <text evidence="2">The sequence shown here is derived from an EMBL/GenBank/DDBJ whole genome shotgun (WGS) entry which is preliminary data.</text>
</comment>
<feature type="compositionally biased region" description="Low complexity" evidence="1">
    <location>
        <begin position="11"/>
        <end position="26"/>
    </location>
</feature>
<protein>
    <submittedName>
        <fullName evidence="2">Uncharacterized protein</fullName>
    </submittedName>
</protein>
<evidence type="ECO:0000313" key="2">
    <source>
        <dbReference type="EMBL" id="TYR75954.1"/>
    </source>
</evidence>
<gene>
    <name evidence="2" type="ORF">FZC79_07260</name>
</gene>
<proteinExistence type="predicted"/>
<feature type="compositionally biased region" description="Polar residues" evidence="1">
    <location>
        <begin position="46"/>
        <end position="59"/>
    </location>
</feature>
<accession>A0A5D4KF60</accession>
<feature type="region of interest" description="Disordered" evidence="1">
    <location>
        <begin position="1"/>
        <end position="65"/>
    </location>
</feature>
<name>A0A5D4KF60_9BACI</name>
<evidence type="ECO:0000313" key="3">
    <source>
        <dbReference type="Proteomes" id="UP000323317"/>
    </source>
</evidence>
<evidence type="ECO:0000256" key="1">
    <source>
        <dbReference type="SAM" id="MobiDB-lite"/>
    </source>
</evidence>
<dbReference type="RefSeq" id="WP_148946171.1">
    <property type="nucleotide sequence ID" value="NZ_VTEH01000004.1"/>
</dbReference>
<sequence length="65" mass="7508">MQEKRRGRSPQEQQEQVVQAQNQAGQFGKGDTEFSLDEDVQKAVAKSQQYQAEHQQPTYEPNKPF</sequence>
<organism evidence="2 3">
    <name type="scientific">Rossellomorea vietnamensis</name>
    <dbReference type="NCBI Taxonomy" id="218284"/>
    <lineage>
        <taxon>Bacteria</taxon>
        <taxon>Bacillati</taxon>
        <taxon>Bacillota</taxon>
        <taxon>Bacilli</taxon>
        <taxon>Bacillales</taxon>
        <taxon>Bacillaceae</taxon>
        <taxon>Rossellomorea</taxon>
    </lineage>
</organism>
<reference evidence="2 3" key="1">
    <citation type="submission" date="2019-08" db="EMBL/GenBank/DDBJ databases">
        <title>Bacillus genomes from the desert of Cuatro Cienegas, Coahuila.</title>
        <authorList>
            <person name="Olmedo-Alvarez G."/>
        </authorList>
    </citation>
    <scope>NUCLEOTIDE SEQUENCE [LARGE SCALE GENOMIC DNA]</scope>
    <source>
        <strain evidence="2 3">CH40_1T</strain>
    </source>
</reference>
<dbReference type="EMBL" id="VTEH01000004">
    <property type="protein sequence ID" value="TYR75954.1"/>
    <property type="molecule type" value="Genomic_DNA"/>
</dbReference>
<dbReference type="AlphaFoldDB" id="A0A5D4KF60"/>
<dbReference type="Proteomes" id="UP000323317">
    <property type="component" value="Unassembled WGS sequence"/>
</dbReference>